<organism evidence="1">
    <name type="scientific">marine sediment metagenome</name>
    <dbReference type="NCBI Taxonomy" id="412755"/>
    <lineage>
        <taxon>unclassified sequences</taxon>
        <taxon>metagenomes</taxon>
        <taxon>ecological metagenomes</taxon>
    </lineage>
</organism>
<evidence type="ECO:0000313" key="1">
    <source>
        <dbReference type="EMBL" id="KKM02953.1"/>
    </source>
</evidence>
<reference evidence="1" key="1">
    <citation type="journal article" date="2015" name="Nature">
        <title>Complex archaea that bridge the gap between prokaryotes and eukaryotes.</title>
        <authorList>
            <person name="Spang A."/>
            <person name="Saw J.H."/>
            <person name="Jorgensen S.L."/>
            <person name="Zaremba-Niedzwiedzka K."/>
            <person name="Martijn J."/>
            <person name="Lind A.E."/>
            <person name="van Eijk R."/>
            <person name="Schleper C."/>
            <person name="Guy L."/>
            <person name="Ettema T.J."/>
        </authorList>
    </citation>
    <scope>NUCLEOTIDE SEQUENCE</scope>
</reference>
<dbReference type="EMBL" id="LAZR01016799">
    <property type="protein sequence ID" value="KKM02953.1"/>
    <property type="molecule type" value="Genomic_DNA"/>
</dbReference>
<proteinExistence type="predicted"/>
<comment type="caution">
    <text evidence="1">The sequence shown here is derived from an EMBL/GenBank/DDBJ whole genome shotgun (WGS) entry which is preliminary data.</text>
</comment>
<sequence length="96" mass="11484">MNKMRIIKSLICLFKKHELKDEPEFKCYIRDGRRFVYHGRIFRCKRCGAIVHIHGVMDTELKDLIETTLKDLPPGEFSHIFNDNKGYEFLDFYEKG</sequence>
<name>A0A0F9JVK6_9ZZZZ</name>
<protein>
    <submittedName>
        <fullName evidence="1">Uncharacterized protein</fullName>
    </submittedName>
</protein>
<accession>A0A0F9JVK6</accession>
<gene>
    <name evidence="1" type="ORF">LCGC14_1779260</name>
</gene>
<dbReference type="AlphaFoldDB" id="A0A0F9JVK6"/>